<reference evidence="5 6" key="1">
    <citation type="submission" date="2023-01" db="EMBL/GenBank/DDBJ databases">
        <authorList>
            <person name="Whitehead M."/>
        </authorList>
    </citation>
    <scope>NUCLEOTIDE SEQUENCE [LARGE SCALE GENOMIC DNA]</scope>
</reference>
<proteinExistence type="predicted"/>
<keyword evidence="3" id="KW-0862">Zinc</keyword>
<sequence length="334" mass="38374">MPCGTCKSNVSPTKKIICSSCNKYFHKHCSSNFIEDNIDLHKWICSTCEQNLIIKKNVTTRKVDSSKSINNTLPEDSNLKLIREDISTLMKKFESVSKSNTEIEKSIHFCSEKLDDYAEKMDLLFSKTKLLEDKVNELDLKFAYLQKEINVLKINKSKSEQELLANNITISGIPYTKNENIDEIIKVTADIIKVNLHKNDIVSNYRIKKVDKSGGKIIVKFNSKTIKESFLNGVKSLTISKQPLKSNQIHNSFPDKIVYVNHELSPMFRKIFWLTKQLSKEYNWKYVWANSNGVYLRKTDGDVPIKIQSIKDISGYDVENKLAHLKLHDLESSG</sequence>
<dbReference type="SUPFAM" id="SSF57903">
    <property type="entry name" value="FYVE/PHD zinc finger"/>
    <property type="match status" value="1"/>
</dbReference>
<organism evidence="5 6">
    <name type="scientific">Macrosiphum euphorbiae</name>
    <name type="common">potato aphid</name>
    <dbReference type="NCBI Taxonomy" id="13131"/>
    <lineage>
        <taxon>Eukaryota</taxon>
        <taxon>Metazoa</taxon>
        <taxon>Ecdysozoa</taxon>
        <taxon>Arthropoda</taxon>
        <taxon>Hexapoda</taxon>
        <taxon>Insecta</taxon>
        <taxon>Pterygota</taxon>
        <taxon>Neoptera</taxon>
        <taxon>Paraneoptera</taxon>
        <taxon>Hemiptera</taxon>
        <taxon>Sternorrhyncha</taxon>
        <taxon>Aphidomorpha</taxon>
        <taxon>Aphidoidea</taxon>
        <taxon>Aphididae</taxon>
        <taxon>Macrosiphini</taxon>
        <taxon>Macrosiphum</taxon>
    </lineage>
</organism>
<keyword evidence="6" id="KW-1185">Reference proteome</keyword>
<dbReference type="Pfam" id="PF25298">
    <property type="entry name" value="Baculo_FP_2nd"/>
    <property type="match status" value="1"/>
</dbReference>
<evidence type="ECO:0000256" key="1">
    <source>
        <dbReference type="ARBA" id="ARBA00022723"/>
    </source>
</evidence>
<dbReference type="InterPro" id="IPR019786">
    <property type="entry name" value="Zinc_finger_PHD-type_CS"/>
</dbReference>
<dbReference type="AlphaFoldDB" id="A0AAV0VUN7"/>
<dbReference type="EMBL" id="CARXXK010000001">
    <property type="protein sequence ID" value="CAI6347299.1"/>
    <property type="molecule type" value="Genomic_DNA"/>
</dbReference>
<accession>A0AAV0VUN7</accession>
<keyword evidence="2" id="KW-0863">Zinc-finger</keyword>
<dbReference type="PROSITE" id="PS01359">
    <property type="entry name" value="ZF_PHD_1"/>
    <property type="match status" value="1"/>
</dbReference>
<keyword evidence="1" id="KW-0479">Metal-binding</keyword>
<feature type="domain" description="FP protein C-terminal" evidence="4">
    <location>
        <begin position="266"/>
        <end position="314"/>
    </location>
</feature>
<dbReference type="InterPro" id="IPR057251">
    <property type="entry name" value="FP_C"/>
</dbReference>
<protein>
    <recommendedName>
        <fullName evidence="4">FP protein C-terminal domain-containing protein</fullName>
    </recommendedName>
</protein>
<dbReference type="Gene3D" id="3.30.40.10">
    <property type="entry name" value="Zinc/RING finger domain, C3HC4 (zinc finger)"/>
    <property type="match status" value="1"/>
</dbReference>
<evidence type="ECO:0000259" key="4">
    <source>
        <dbReference type="Pfam" id="PF25298"/>
    </source>
</evidence>
<name>A0AAV0VUN7_9HEMI</name>
<evidence type="ECO:0000313" key="6">
    <source>
        <dbReference type="Proteomes" id="UP001160148"/>
    </source>
</evidence>
<dbReference type="InterPro" id="IPR013083">
    <property type="entry name" value="Znf_RING/FYVE/PHD"/>
</dbReference>
<dbReference type="CDD" id="cd15489">
    <property type="entry name" value="PHD_SF"/>
    <property type="match status" value="1"/>
</dbReference>
<dbReference type="GO" id="GO:0008270">
    <property type="term" value="F:zinc ion binding"/>
    <property type="evidence" value="ECO:0007669"/>
    <property type="project" value="UniProtKB-KW"/>
</dbReference>
<comment type="caution">
    <text evidence="5">The sequence shown here is derived from an EMBL/GenBank/DDBJ whole genome shotgun (WGS) entry which is preliminary data.</text>
</comment>
<evidence type="ECO:0000256" key="3">
    <source>
        <dbReference type="ARBA" id="ARBA00022833"/>
    </source>
</evidence>
<dbReference type="Proteomes" id="UP001160148">
    <property type="component" value="Unassembled WGS sequence"/>
</dbReference>
<evidence type="ECO:0000313" key="5">
    <source>
        <dbReference type="EMBL" id="CAI6347299.1"/>
    </source>
</evidence>
<evidence type="ECO:0000256" key="2">
    <source>
        <dbReference type="ARBA" id="ARBA00022771"/>
    </source>
</evidence>
<dbReference type="InterPro" id="IPR011011">
    <property type="entry name" value="Znf_FYVE_PHD"/>
</dbReference>
<gene>
    <name evidence="5" type="ORF">MEUPH1_LOCUS4105</name>
</gene>